<sequence>MKRGEIFFADLSPVKGSEQGGVRPVLLIQNDLGNRHGSTLIVAAITTQKSKANLPTHIELPKALTGLKRDSMILVEQIRTIDKCRVQEKVCQLTAQKMQEVDRALRISLSLDARKKG</sequence>
<keyword evidence="5" id="KW-1185">Reference proteome</keyword>
<keyword evidence="2" id="KW-1277">Toxin-antitoxin system</keyword>
<dbReference type="EC" id="3.1.-.-" evidence="3"/>
<evidence type="ECO:0000313" key="4">
    <source>
        <dbReference type="EMBL" id="GGI64984.1"/>
    </source>
</evidence>
<dbReference type="GO" id="GO:0003677">
    <property type="term" value="F:DNA binding"/>
    <property type="evidence" value="ECO:0007669"/>
    <property type="project" value="InterPro"/>
</dbReference>
<comment type="function">
    <text evidence="3">Toxic component of a type II toxin-antitoxin (TA) system.</text>
</comment>
<evidence type="ECO:0000256" key="3">
    <source>
        <dbReference type="PIRNR" id="PIRNR033490"/>
    </source>
</evidence>
<protein>
    <recommendedName>
        <fullName evidence="3">mRNA interferase</fullName>
        <ecNumber evidence="3">3.1.-.-</ecNumber>
    </recommendedName>
</protein>
<dbReference type="GO" id="GO:0004521">
    <property type="term" value="F:RNA endonuclease activity"/>
    <property type="evidence" value="ECO:0007669"/>
    <property type="project" value="TreeGrafter"/>
</dbReference>
<comment type="similarity">
    <text evidence="1 3">Belongs to the PemK/MazF family.</text>
</comment>
<comment type="caution">
    <text evidence="4">The sequence shown here is derived from an EMBL/GenBank/DDBJ whole genome shotgun (WGS) entry which is preliminary data.</text>
</comment>
<name>A0A917N4E4_9ENTE</name>
<dbReference type="GO" id="GO:0016787">
    <property type="term" value="F:hydrolase activity"/>
    <property type="evidence" value="ECO:0007669"/>
    <property type="project" value="UniProtKB-KW"/>
</dbReference>
<evidence type="ECO:0000256" key="1">
    <source>
        <dbReference type="ARBA" id="ARBA00007521"/>
    </source>
</evidence>
<dbReference type="GO" id="GO:0006402">
    <property type="term" value="P:mRNA catabolic process"/>
    <property type="evidence" value="ECO:0007669"/>
    <property type="project" value="TreeGrafter"/>
</dbReference>
<keyword evidence="3" id="KW-0255">Endonuclease</keyword>
<proteinExistence type="inferred from homology"/>
<dbReference type="Gene3D" id="2.30.30.110">
    <property type="match status" value="1"/>
</dbReference>
<keyword evidence="3" id="KW-0540">Nuclease</keyword>
<reference evidence="4" key="1">
    <citation type="journal article" date="2014" name="Int. J. Syst. Evol. Microbiol.">
        <title>Complete genome sequence of Corynebacterium casei LMG S-19264T (=DSM 44701T), isolated from a smear-ripened cheese.</title>
        <authorList>
            <consortium name="US DOE Joint Genome Institute (JGI-PGF)"/>
            <person name="Walter F."/>
            <person name="Albersmeier A."/>
            <person name="Kalinowski J."/>
            <person name="Ruckert C."/>
        </authorList>
    </citation>
    <scope>NUCLEOTIDE SEQUENCE</scope>
    <source>
        <strain evidence="4">CCM 8433</strain>
    </source>
</reference>
<dbReference type="Pfam" id="PF02452">
    <property type="entry name" value="PemK_toxin"/>
    <property type="match status" value="1"/>
</dbReference>
<dbReference type="RefSeq" id="WP_188366830.1">
    <property type="nucleotide sequence ID" value="NZ_BMDT01000002.1"/>
</dbReference>
<gene>
    <name evidence="4" type="primary">pemK</name>
    <name evidence="4" type="ORF">GCM10011482_06380</name>
</gene>
<keyword evidence="3" id="KW-0378">Hydrolase</keyword>
<dbReference type="InterPro" id="IPR011067">
    <property type="entry name" value="Plasmid_toxin/cell-grow_inhib"/>
</dbReference>
<dbReference type="EMBL" id="BMDT01000002">
    <property type="protein sequence ID" value="GGI64984.1"/>
    <property type="molecule type" value="Genomic_DNA"/>
</dbReference>
<dbReference type="PIRSF" id="PIRSF033490">
    <property type="entry name" value="MazF"/>
    <property type="match status" value="1"/>
</dbReference>
<dbReference type="GO" id="GO:0016075">
    <property type="term" value="P:rRNA catabolic process"/>
    <property type="evidence" value="ECO:0007669"/>
    <property type="project" value="TreeGrafter"/>
</dbReference>
<dbReference type="PANTHER" id="PTHR33988:SF2">
    <property type="entry name" value="ENDORIBONUCLEASE MAZF"/>
    <property type="match status" value="1"/>
</dbReference>
<dbReference type="SUPFAM" id="SSF50118">
    <property type="entry name" value="Cell growth inhibitor/plasmid maintenance toxic component"/>
    <property type="match status" value="1"/>
</dbReference>
<dbReference type="PANTHER" id="PTHR33988">
    <property type="entry name" value="ENDORIBONUCLEASE MAZF-RELATED"/>
    <property type="match status" value="1"/>
</dbReference>
<dbReference type="InterPro" id="IPR003477">
    <property type="entry name" value="PemK-like"/>
</dbReference>
<dbReference type="Proteomes" id="UP000622610">
    <property type="component" value="Unassembled WGS sequence"/>
</dbReference>
<organism evidence="4 5">
    <name type="scientific">Enterococcus alcedinis</name>
    <dbReference type="NCBI Taxonomy" id="1274384"/>
    <lineage>
        <taxon>Bacteria</taxon>
        <taxon>Bacillati</taxon>
        <taxon>Bacillota</taxon>
        <taxon>Bacilli</taxon>
        <taxon>Lactobacillales</taxon>
        <taxon>Enterococcaceae</taxon>
        <taxon>Enterococcus</taxon>
    </lineage>
</organism>
<reference evidence="4" key="2">
    <citation type="submission" date="2020-09" db="EMBL/GenBank/DDBJ databases">
        <authorList>
            <person name="Sun Q."/>
            <person name="Sedlacek I."/>
        </authorList>
    </citation>
    <scope>NUCLEOTIDE SEQUENCE</scope>
    <source>
        <strain evidence="4">CCM 8433</strain>
    </source>
</reference>
<dbReference type="AlphaFoldDB" id="A0A917N4E4"/>
<accession>A0A917N4E4</accession>
<evidence type="ECO:0000313" key="5">
    <source>
        <dbReference type="Proteomes" id="UP000622610"/>
    </source>
</evidence>
<evidence type="ECO:0000256" key="2">
    <source>
        <dbReference type="ARBA" id="ARBA00022649"/>
    </source>
</evidence>